<keyword evidence="2" id="KW-0472">Membrane</keyword>
<protein>
    <submittedName>
        <fullName evidence="3">N-acetyl-1-D-myo-inositol-2-amino-2-deoxy-alpha-D-glucopyranoside deacetylase</fullName>
        <ecNumber evidence="3">3.5.1.103</ecNumber>
    </submittedName>
</protein>
<proteinExistence type="predicted"/>
<keyword evidence="2" id="KW-1133">Transmembrane helix</keyword>
<reference evidence="3 4" key="1">
    <citation type="submission" date="2023-07" db="EMBL/GenBank/DDBJ databases">
        <title>Sequencing the genomes of 1000 actinobacteria strains.</title>
        <authorList>
            <person name="Klenk H.-P."/>
        </authorList>
    </citation>
    <scope>NUCLEOTIDE SEQUENCE [LARGE SCALE GENOMIC DNA]</scope>
    <source>
        <strain evidence="3 4">DSM 14555</strain>
    </source>
</reference>
<keyword evidence="2" id="KW-0812">Transmembrane</keyword>
<dbReference type="RefSeq" id="WP_309796617.1">
    <property type="nucleotide sequence ID" value="NZ_BAAAHY010000006.1"/>
</dbReference>
<dbReference type="EMBL" id="JAVDQF010000001">
    <property type="protein sequence ID" value="MDR6268765.1"/>
    <property type="molecule type" value="Genomic_DNA"/>
</dbReference>
<dbReference type="EC" id="3.5.1.103" evidence="3"/>
<dbReference type="Pfam" id="PF02585">
    <property type="entry name" value="PIG-L"/>
    <property type="match status" value="1"/>
</dbReference>
<evidence type="ECO:0000313" key="4">
    <source>
        <dbReference type="Proteomes" id="UP001185069"/>
    </source>
</evidence>
<dbReference type="GO" id="GO:0035595">
    <property type="term" value="F:N-acetylglucosaminylinositol deacetylase activity"/>
    <property type="evidence" value="ECO:0007669"/>
    <property type="project" value="UniProtKB-EC"/>
</dbReference>
<evidence type="ECO:0000313" key="3">
    <source>
        <dbReference type="EMBL" id="MDR6268765.1"/>
    </source>
</evidence>
<feature type="transmembrane region" description="Helical" evidence="2">
    <location>
        <begin position="306"/>
        <end position="327"/>
    </location>
</feature>
<feature type="transmembrane region" description="Helical" evidence="2">
    <location>
        <begin position="399"/>
        <end position="419"/>
    </location>
</feature>
<dbReference type="InterPro" id="IPR003737">
    <property type="entry name" value="GlcNAc_PI_deacetylase-related"/>
</dbReference>
<dbReference type="PANTHER" id="PTHR12993:SF26">
    <property type="entry name" value="1D-MYO-INOSITOL 2-ACETAMIDO-2-DEOXY-ALPHA-D-GLUCOPYRANOSIDE DEACETYLASE"/>
    <property type="match status" value="1"/>
</dbReference>
<dbReference type="InterPro" id="IPR024078">
    <property type="entry name" value="LmbE-like_dom_sf"/>
</dbReference>
<organism evidence="3 4">
    <name type="scientific">Arthrobacter russicus</name>
    <dbReference type="NCBI Taxonomy" id="172040"/>
    <lineage>
        <taxon>Bacteria</taxon>
        <taxon>Bacillati</taxon>
        <taxon>Actinomycetota</taxon>
        <taxon>Actinomycetes</taxon>
        <taxon>Micrococcales</taxon>
        <taxon>Micrococcaceae</taxon>
        <taxon>Arthrobacter</taxon>
    </lineage>
</organism>
<dbReference type="PANTHER" id="PTHR12993">
    <property type="entry name" value="N-ACETYLGLUCOSAMINYL-PHOSPHATIDYLINOSITOL DE-N-ACETYLASE-RELATED"/>
    <property type="match status" value="1"/>
</dbReference>
<dbReference type="Proteomes" id="UP001185069">
    <property type="component" value="Unassembled WGS sequence"/>
</dbReference>
<dbReference type="SUPFAM" id="SSF102588">
    <property type="entry name" value="LmbE-like"/>
    <property type="match status" value="1"/>
</dbReference>
<feature type="transmembrane region" description="Helical" evidence="2">
    <location>
        <begin position="372"/>
        <end position="393"/>
    </location>
</feature>
<evidence type="ECO:0000256" key="2">
    <source>
        <dbReference type="SAM" id="Phobius"/>
    </source>
</evidence>
<dbReference type="Gene3D" id="3.40.50.10320">
    <property type="entry name" value="LmbE-like"/>
    <property type="match status" value="1"/>
</dbReference>
<comment type="caution">
    <text evidence="3">The sequence shown here is derived from an EMBL/GenBank/DDBJ whole genome shotgun (WGS) entry which is preliminary data.</text>
</comment>
<feature type="transmembrane region" description="Helical" evidence="2">
    <location>
        <begin position="339"/>
        <end position="360"/>
    </location>
</feature>
<accession>A0ABU1J9D7</accession>
<keyword evidence="3" id="KW-0378">Hydrolase</keyword>
<keyword evidence="1" id="KW-0862">Zinc</keyword>
<gene>
    <name evidence="3" type="ORF">JOE69_001003</name>
</gene>
<evidence type="ECO:0000256" key="1">
    <source>
        <dbReference type="ARBA" id="ARBA00022833"/>
    </source>
</evidence>
<sequence>MLPEKPAAADGILRLLFIHAHPDDESITTGGTMAAFARSGAQVSLLTATRGELGEVIPEELRYLEQGLPKPGRPGQSVPDGGAGLALVRTAELNQAAAELGVRQRMFLGEWPALAPGAAPIAYRDSGMSWGPAGPDGVRRAQAAEPVDPAAFSAVPLDEVAGHAAALIRALRPDVVVSYAADGGYGHPDHVRSHQMTVRAIELAGQTADQANPAWDVPAGYAILSDRPADGQDPEAPVFWIDGDLTAKRAALQAHRTQVSVRDDEFALSDLRFRPLSAKEGFQLLHTGSGASEAARRPVQRTRSDWFGYALASIFAGVLAAVFGTMLHGRSSMLGAAQVPWGAALALILVAATVVLIGAWSRAPLLGMVTGAAAYAMCVIFSIPHGQVGLIISNLAGNLWLYGVAGVTVLYMLSSAVLATRSRAARERRNSGRRGART</sequence>
<keyword evidence="4" id="KW-1185">Reference proteome</keyword>
<name>A0ABU1J9D7_9MICC</name>